<proteinExistence type="evidence at transcript level"/>
<reference evidence="2" key="1">
    <citation type="journal article" date="2009" name="PLoS Genet.">
        <title>Sequencing, mapping, and analysis of 27,455 maize full-length cDNAs.</title>
        <authorList>
            <person name="Soderlund C."/>
            <person name="Descour A."/>
            <person name="Kudrna D."/>
            <person name="Bomhoff M."/>
            <person name="Boyd L."/>
            <person name="Currie J."/>
            <person name="Angelova A."/>
            <person name="Collura K."/>
            <person name="Wissotski M."/>
            <person name="Ashley E."/>
            <person name="Morrow D."/>
            <person name="Fernandes J."/>
            <person name="Walbot V."/>
            <person name="Yu Y."/>
        </authorList>
    </citation>
    <scope>NUCLEOTIDE SEQUENCE</scope>
    <source>
        <strain evidence="2">B73</strain>
    </source>
</reference>
<name>C0P3G6_MAIZE</name>
<feature type="region of interest" description="Disordered" evidence="1">
    <location>
        <begin position="1"/>
        <end position="32"/>
    </location>
</feature>
<sequence length="169" mass="17929">MDSQVFSKIKPGPNQTEHLRLLQLGPGPNDSNRIPWLKGTKLPLDADRQTSSAPGESACKCNHTNYSAGAVSALVSVTLPESVDSDLPLPSDLPSLTVSFASNPAVEPPSSPSLPSFFVSDSAISSTNSLNFLQFLDLVGSFPGSNVNPRPPKLDAWAQTKKAFLPNQT</sequence>
<accession>C0P3G6</accession>
<dbReference type="EMBL" id="BT062835">
    <property type="protein sequence ID" value="ACN27532.1"/>
    <property type="molecule type" value="mRNA"/>
</dbReference>
<reference evidence="2" key="2">
    <citation type="submission" date="2012-06" db="EMBL/GenBank/DDBJ databases">
        <authorList>
            <person name="Yu Y."/>
            <person name="Currie J."/>
            <person name="Lomeli R."/>
            <person name="Angelova A."/>
            <person name="Collura K."/>
            <person name="Wissotski M."/>
            <person name="Campos D."/>
            <person name="Kudrna D."/>
            <person name="Golser W."/>
            <person name="Ashely E."/>
            <person name="Descour A."/>
            <person name="Fernandes J."/>
            <person name="Soderlund C."/>
            <person name="Walbot V."/>
        </authorList>
    </citation>
    <scope>NUCLEOTIDE SEQUENCE</scope>
    <source>
        <strain evidence="2">B73</strain>
    </source>
</reference>
<evidence type="ECO:0000313" key="2">
    <source>
        <dbReference type="EMBL" id="ACN27532.1"/>
    </source>
</evidence>
<evidence type="ECO:0000256" key="1">
    <source>
        <dbReference type="SAM" id="MobiDB-lite"/>
    </source>
</evidence>
<dbReference type="AlphaFoldDB" id="C0P3G6"/>
<organism evidence="2">
    <name type="scientific">Zea mays</name>
    <name type="common">Maize</name>
    <dbReference type="NCBI Taxonomy" id="4577"/>
    <lineage>
        <taxon>Eukaryota</taxon>
        <taxon>Viridiplantae</taxon>
        <taxon>Streptophyta</taxon>
        <taxon>Embryophyta</taxon>
        <taxon>Tracheophyta</taxon>
        <taxon>Spermatophyta</taxon>
        <taxon>Magnoliopsida</taxon>
        <taxon>Liliopsida</taxon>
        <taxon>Poales</taxon>
        <taxon>Poaceae</taxon>
        <taxon>PACMAD clade</taxon>
        <taxon>Panicoideae</taxon>
        <taxon>Andropogonodae</taxon>
        <taxon>Andropogoneae</taxon>
        <taxon>Tripsacinae</taxon>
        <taxon>Zea</taxon>
    </lineage>
</organism>
<protein>
    <submittedName>
        <fullName evidence="2">Uncharacterized protein</fullName>
    </submittedName>
</protein>